<evidence type="ECO:0000313" key="1">
    <source>
        <dbReference type="EMBL" id="SHH61078.1"/>
    </source>
</evidence>
<name>A0A1M5UDU9_9GAMM</name>
<evidence type="ECO:0000313" key="2">
    <source>
        <dbReference type="Proteomes" id="UP000184268"/>
    </source>
</evidence>
<dbReference type="STRING" id="299255.SAMN02745129_2518"/>
<accession>A0A1M5UDU9</accession>
<dbReference type="Proteomes" id="UP000184268">
    <property type="component" value="Unassembled WGS sequence"/>
</dbReference>
<dbReference type="RefSeq" id="WP_067655288.1">
    <property type="nucleotide sequence ID" value="NZ_FQXG01000003.1"/>
</dbReference>
<organism evidence="1 2">
    <name type="scientific">Ferrimonas marina</name>
    <dbReference type="NCBI Taxonomy" id="299255"/>
    <lineage>
        <taxon>Bacteria</taxon>
        <taxon>Pseudomonadati</taxon>
        <taxon>Pseudomonadota</taxon>
        <taxon>Gammaproteobacteria</taxon>
        <taxon>Alteromonadales</taxon>
        <taxon>Ferrimonadaceae</taxon>
        <taxon>Ferrimonas</taxon>
    </lineage>
</organism>
<gene>
    <name evidence="1" type="ORF">SAMN02745129_2518</name>
</gene>
<proteinExistence type="predicted"/>
<keyword evidence="2" id="KW-1185">Reference proteome</keyword>
<dbReference type="EMBL" id="FQXG01000003">
    <property type="protein sequence ID" value="SHH61078.1"/>
    <property type="molecule type" value="Genomic_DNA"/>
</dbReference>
<sequence>MRIDDQDVLELAQACHLVAPESDGGSGAGFSRVNAFGQACGGVAVQLFAAGLLDALDQDGNPLLDTEQKRLVADVAEQWGQR</sequence>
<reference evidence="1 2" key="1">
    <citation type="submission" date="2016-11" db="EMBL/GenBank/DDBJ databases">
        <authorList>
            <person name="Jaros S."/>
            <person name="Januszkiewicz K."/>
            <person name="Wedrychowicz H."/>
        </authorList>
    </citation>
    <scope>NUCLEOTIDE SEQUENCE [LARGE SCALE GENOMIC DNA]</scope>
    <source>
        <strain evidence="1 2">DSM 16917</strain>
    </source>
</reference>
<protein>
    <submittedName>
        <fullName evidence="1">Uncharacterized protein</fullName>
    </submittedName>
</protein>
<dbReference type="AlphaFoldDB" id="A0A1M5UDU9"/>